<feature type="transmembrane region" description="Helical" evidence="8">
    <location>
        <begin position="273"/>
        <end position="294"/>
    </location>
</feature>
<protein>
    <recommendedName>
        <fullName evidence="11">Sodium/metabolite cotransporter BASS1, chloroplastic</fullName>
    </recommendedName>
</protein>
<evidence type="ECO:0000256" key="3">
    <source>
        <dbReference type="ARBA" id="ARBA00006528"/>
    </source>
</evidence>
<sequence length="428" mass="45243">MLSSFSFAHGNRAFRFQPNPNPNPNPISNQSPLRATKPPSFLFSHSTNSSSTHLTVRSHSISQSPSLRNPKCALPSNSFSPTEATTKKPQSSVAPVRSGISSNSFSTNGNRSFRDWVEAVSETVSTAFPLWVALGCLLGLFSPSSFNWVTPKLNFFGLTLTMLGMGMTLTFNDLRDALAMPKELFSGFVLQYTVMPLSGYFVSKLLNLPSHYAVGLILVGCCPGGTASNIVTYIARGNVALSVLMTAASTLAAVIMTPFLTAKLAGQYVAVDAAGMLFSTLQVVLLPVIAGAFLNQYFQGLVKFVSPIMPPIAVATVAVLCGNAIAQSSSVILTSGLQVVLASSLLHASGFFFGYVLSRILGLDVASARTISIEVGMQNSVLGIVLATQHFGNPLTAVPCAVSSVCHSIFGSALAGVWRRSASTQKQD</sequence>
<dbReference type="GO" id="GO:0016020">
    <property type="term" value="C:membrane"/>
    <property type="evidence" value="ECO:0007669"/>
    <property type="project" value="UniProtKB-SubCell"/>
</dbReference>
<evidence type="ECO:0000256" key="8">
    <source>
        <dbReference type="SAM" id="Phobius"/>
    </source>
</evidence>
<keyword evidence="6 8" id="KW-0472">Membrane</keyword>
<feature type="transmembrane region" description="Helical" evidence="8">
    <location>
        <begin position="301"/>
        <end position="325"/>
    </location>
</feature>
<keyword evidence="4 8" id="KW-0812">Transmembrane</keyword>
<dbReference type="InterPro" id="IPR038770">
    <property type="entry name" value="Na+/solute_symporter_sf"/>
</dbReference>
<dbReference type="Gene3D" id="1.20.1530.20">
    <property type="match status" value="1"/>
</dbReference>
<comment type="similarity">
    <text evidence="3">Belongs to the bile acid:sodium symporter (BASS) (TC 2.A.28) family.</text>
</comment>
<feature type="transmembrane region" description="Helical" evidence="8">
    <location>
        <begin position="153"/>
        <end position="172"/>
    </location>
</feature>
<dbReference type="GO" id="GO:0009941">
    <property type="term" value="C:chloroplast envelope"/>
    <property type="evidence" value="ECO:0007669"/>
    <property type="project" value="UniProtKB-SubCell"/>
</dbReference>
<dbReference type="AlphaFoldDB" id="A0AAW1XMV5"/>
<accession>A0AAW1XMV5</accession>
<proteinExistence type="inferred from homology"/>
<evidence type="ECO:0000256" key="7">
    <source>
        <dbReference type="SAM" id="MobiDB-lite"/>
    </source>
</evidence>
<feature type="transmembrane region" description="Helical" evidence="8">
    <location>
        <begin position="212"/>
        <end position="232"/>
    </location>
</feature>
<feature type="compositionally biased region" description="Polar residues" evidence="7">
    <location>
        <begin position="75"/>
        <end position="100"/>
    </location>
</feature>
<dbReference type="PANTHER" id="PTHR10361">
    <property type="entry name" value="SODIUM-BILE ACID COTRANSPORTER"/>
    <property type="match status" value="1"/>
</dbReference>
<feature type="compositionally biased region" description="Low complexity" evidence="7">
    <location>
        <begin position="40"/>
        <end position="54"/>
    </location>
</feature>
<feature type="transmembrane region" description="Helical" evidence="8">
    <location>
        <begin position="337"/>
        <end position="357"/>
    </location>
</feature>
<evidence type="ECO:0008006" key="11">
    <source>
        <dbReference type="Google" id="ProtNLM"/>
    </source>
</evidence>
<dbReference type="EMBL" id="JBEDUW010000003">
    <property type="protein sequence ID" value="KAK9937758.1"/>
    <property type="molecule type" value="Genomic_DNA"/>
</dbReference>
<comment type="subcellular location">
    <subcellularLocation>
        <location evidence="2">Membrane</location>
        <topology evidence="2">Multi-pass membrane protein</topology>
    </subcellularLocation>
    <subcellularLocation>
        <location evidence="1">Plastid</location>
        <location evidence="1">Chloroplast envelope</location>
    </subcellularLocation>
</comment>
<feature type="transmembrane region" description="Helical" evidence="8">
    <location>
        <begin position="119"/>
        <end position="141"/>
    </location>
</feature>
<dbReference type="InterPro" id="IPR002657">
    <property type="entry name" value="BilAc:Na_symport/Acr3"/>
</dbReference>
<evidence type="ECO:0000256" key="4">
    <source>
        <dbReference type="ARBA" id="ARBA00022692"/>
    </source>
</evidence>
<comment type="caution">
    <text evidence="9">The sequence shown here is derived from an EMBL/GenBank/DDBJ whole genome shotgun (WGS) entry which is preliminary data.</text>
</comment>
<keyword evidence="5 8" id="KW-1133">Transmembrane helix</keyword>
<organism evidence="9 10">
    <name type="scientific">Rubus argutus</name>
    <name type="common">Southern blackberry</name>
    <dbReference type="NCBI Taxonomy" id="59490"/>
    <lineage>
        <taxon>Eukaryota</taxon>
        <taxon>Viridiplantae</taxon>
        <taxon>Streptophyta</taxon>
        <taxon>Embryophyta</taxon>
        <taxon>Tracheophyta</taxon>
        <taxon>Spermatophyta</taxon>
        <taxon>Magnoliopsida</taxon>
        <taxon>eudicotyledons</taxon>
        <taxon>Gunneridae</taxon>
        <taxon>Pentapetalae</taxon>
        <taxon>rosids</taxon>
        <taxon>fabids</taxon>
        <taxon>Rosales</taxon>
        <taxon>Rosaceae</taxon>
        <taxon>Rosoideae</taxon>
        <taxon>Rosoideae incertae sedis</taxon>
        <taxon>Rubus</taxon>
    </lineage>
</organism>
<dbReference type="PANTHER" id="PTHR10361:SF28">
    <property type="entry name" value="P3 PROTEIN-RELATED"/>
    <property type="match status" value="1"/>
</dbReference>
<evidence type="ECO:0000313" key="9">
    <source>
        <dbReference type="EMBL" id="KAK9937758.1"/>
    </source>
</evidence>
<feature type="region of interest" description="Disordered" evidence="7">
    <location>
        <begin position="12"/>
        <end position="100"/>
    </location>
</feature>
<reference evidence="9 10" key="1">
    <citation type="journal article" date="2023" name="G3 (Bethesda)">
        <title>A chromosome-length genome assembly and annotation of blackberry (Rubus argutus, cv. 'Hillquist').</title>
        <authorList>
            <person name="Bruna T."/>
            <person name="Aryal R."/>
            <person name="Dudchenko O."/>
            <person name="Sargent D.J."/>
            <person name="Mead D."/>
            <person name="Buti M."/>
            <person name="Cavallini A."/>
            <person name="Hytonen T."/>
            <person name="Andres J."/>
            <person name="Pham M."/>
            <person name="Weisz D."/>
            <person name="Mascagni F."/>
            <person name="Usai G."/>
            <person name="Natali L."/>
            <person name="Bassil N."/>
            <person name="Fernandez G.E."/>
            <person name="Lomsadze A."/>
            <person name="Armour M."/>
            <person name="Olukolu B."/>
            <person name="Poorten T."/>
            <person name="Britton C."/>
            <person name="Davik J."/>
            <person name="Ashrafi H."/>
            <person name="Aiden E.L."/>
            <person name="Borodovsky M."/>
            <person name="Worthington M."/>
        </authorList>
    </citation>
    <scope>NUCLEOTIDE SEQUENCE [LARGE SCALE GENOMIC DNA]</scope>
    <source>
        <strain evidence="9">PI 553951</strain>
    </source>
</reference>
<feature type="transmembrane region" description="Helical" evidence="8">
    <location>
        <begin position="239"/>
        <end position="261"/>
    </location>
</feature>
<evidence type="ECO:0000313" key="10">
    <source>
        <dbReference type="Proteomes" id="UP001457282"/>
    </source>
</evidence>
<gene>
    <name evidence="9" type="ORF">M0R45_014528</name>
</gene>
<evidence type="ECO:0000256" key="6">
    <source>
        <dbReference type="ARBA" id="ARBA00023136"/>
    </source>
</evidence>
<evidence type="ECO:0000256" key="1">
    <source>
        <dbReference type="ARBA" id="ARBA00004119"/>
    </source>
</evidence>
<evidence type="ECO:0000256" key="2">
    <source>
        <dbReference type="ARBA" id="ARBA00004141"/>
    </source>
</evidence>
<dbReference type="InterPro" id="IPR004710">
    <property type="entry name" value="Bilac:Na_transpt"/>
</dbReference>
<dbReference type="Proteomes" id="UP001457282">
    <property type="component" value="Unassembled WGS sequence"/>
</dbReference>
<evidence type="ECO:0000256" key="5">
    <source>
        <dbReference type="ARBA" id="ARBA00022989"/>
    </source>
</evidence>
<keyword evidence="10" id="KW-1185">Reference proteome</keyword>
<dbReference type="Pfam" id="PF01758">
    <property type="entry name" value="SBF"/>
    <property type="match status" value="1"/>
</dbReference>
<name>A0AAW1XMV5_RUBAR</name>
<feature type="compositionally biased region" description="Polar residues" evidence="7">
    <location>
        <begin position="55"/>
        <end position="67"/>
    </location>
</feature>